<reference evidence="2 3" key="1">
    <citation type="journal article" date="2023" name="Sci. Data">
        <title>Genome assembly of the Korean intertidal mud-creeper Batillaria attramentaria.</title>
        <authorList>
            <person name="Patra A.K."/>
            <person name="Ho P.T."/>
            <person name="Jun S."/>
            <person name="Lee S.J."/>
            <person name="Kim Y."/>
            <person name="Won Y.J."/>
        </authorList>
    </citation>
    <scope>NUCLEOTIDE SEQUENCE [LARGE SCALE GENOMIC DNA]</scope>
    <source>
        <strain evidence="2">Wonlab-2016</strain>
    </source>
</reference>
<dbReference type="EMBL" id="JACVVK020000251">
    <property type="protein sequence ID" value="KAK7482086.1"/>
    <property type="molecule type" value="Genomic_DNA"/>
</dbReference>
<accession>A0ABD0K5I1</accession>
<feature type="region of interest" description="Disordered" evidence="1">
    <location>
        <begin position="79"/>
        <end position="104"/>
    </location>
</feature>
<proteinExistence type="predicted"/>
<feature type="compositionally biased region" description="Basic and acidic residues" evidence="1">
    <location>
        <begin position="88"/>
        <end position="104"/>
    </location>
</feature>
<dbReference type="AlphaFoldDB" id="A0ABD0K5I1"/>
<evidence type="ECO:0000313" key="2">
    <source>
        <dbReference type="EMBL" id="KAK7482086.1"/>
    </source>
</evidence>
<protein>
    <submittedName>
        <fullName evidence="2">Uncharacterized protein</fullName>
    </submittedName>
</protein>
<organism evidence="2 3">
    <name type="scientific">Batillaria attramentaria</name>
    <dbReference type="NCBI Taxonomy" id="370345"/>
    <lineage>
        <taxon>Eukaryota</taxon>
        <taxon>Metazoa</taxon>
        <taxon>Spiralia</taxon>
        <taxon>Lophotrochozoa</taxon>
        <taxon>Mollusca</taxon>
        <taxon>Gastropoda</taxon>
        <taxon>Caenogastropoda</taxon>
        <taxon>Sorbeoconcha</taxon>
        <taxon>Cerithioidea</taxon>
        <taxon>Batillariidae</taxon>
        <taxon>Batillaria</taxon>
    </lineage>
</organism>
<keyword evidence="3" id="KW-1185">Reference proteome</keyword>
<sequence>MSSTLSCGPTIRNETRLLEGIPRHPEKQRVIHDCFAVVHTFASADHLRCSPRRPTYKLSLSFALVPACLRQRAAGMGDLPDKVGAVDSKSDSVLTEKPHYSFTT</sequence>
<gene>
    <name evidence="2" type="ORF">BaRGS_00026670</name>
</gene>
<name>A0ABD0K5I1_9CAEN</name>
<dbReference type="Proteomes" id="UP001519460">
    <property type="component" value="Unassembled WGS sequence"/>
</dbReference>
<comment type="caution">
    <text evidence="2">The sequence shown here is derived from an EMBL/GenBank/DDBJ whole genome shotgun (WGS) entry which is preliminary data.</text>
</comment>
<evidence type="ECO:0000313" key="3">
    <source>
        <dbReference type="Proteomes" id="UP001519460"/>
    </source>
</evidence>
<evidence type="ECO:0000256" key="1">
    <source>
        <dbReference type="SAM" id="MobiDB-lite"/>
    </source>
</evidence>